<feature type="region of interest" description="Disordered" evidence="1">
    <location>
        <begin position="1"/>
        <end position="22"/>
    </location>
</feature>
<reference evidence="2" key="1">
    <citation type="submission" date="2014-11" db="EMBL/GenBank/DDBJ databases">
        <authorList>
            <person name="Amaro Gonzalez C."/>
        </authorList>
    </citation>
    <scope>NUCLEOTIDE SEQUENCE</scope>
</reference>
<proteinExistence type="predicted"/>
<evidence type="ECO:0000313" key="2">
    <source>
        <dbReference type="EMBL" id="JAH80886.1"/>
    </source>
</evidence>
<evidence type="ECO:0000256" key="1">
    <source>
        <dbReference type="SAM" id="MobiDB-lite"/>
    </source>
</evidence>
<protein>
    <submittedName>
        <fullName evidence="2">Uncharacterized protein</fullName>
    </submittedName>
</protein>
<reference evidence="2" key="2">
    <citation type="journal article" date="2015" name="Fish Shellfish Immunol.">
        <title>Early steps in the European eel (Anguilla anguilla)-Vibrio vulnificus interaction in the gills: Role of the RtxA13 toxin.</title>
        <authorList>
            <person name="Callol A."/>
            <person name="Pajuelo D."/>
            <person name="Ebbesson L."/>
            <person name="Teles M."/>
            <person name="MacKenzie S."/>
            <person name="Amaro C."/>
        </authorList>
    </citation>
    <scope>NUCLEOTIDE SEQUENCE</scope>
</reference>
<dbReference type="AlphaFoldDB" id="A0A0E9VS53"/>
<feature type="compositionally biased region" description="Polar residues" evidence="1">
    <location>
        <begin position="1"/>
        <end position="11"/>
    </location>
</feature>
<accession>A0A0E9VS53</accession>
<organism evidence="2">
    <name type="scientific">Anguilla anguilla</name>
    <name type="common">European freshwater eel</name>
    <name type="synonym">Muraena anguilla</name>
    <dbReference type="NCBI Taxonomy" id="7936"/>
    <lineage>
        <taxon>Eukaryota</taxon>
        <taxon>Metazoa</taxon>
        <taxon>Chordata</taxon>
        <taxon>Craniata</taxon>
        <taxon>Vertebrata</taxon>
        <taxon>Euteleostomi</taxon>
        <taxon>Actinopterygii</taxon>
        <taxon>Neopterygii</taxon>
        <taxon>Teleostei</taxon>
        <taxon>Anguilliformes</taxon>
        <taxon>Anguillidae</taxon>
        <taxon>Anguilla</taxon>
    </lineage>
</organism>
<sequence>MQGRINNTSNVDFCPESVLPPN</sequence>
<name>A0A0E9VS53_ANGAN</name>
<dbReference type="EMBL" id="GBXM01027691">
    <property type="protein sequence ID" value="JAH80886.1"/>
    <property type="molecule type" value="Transcribed_RNA"/>
</dbReference>